<reference evidence="1" key="1">
    <citation type="submission" date="2023-01" db="EMBL/GenBank/DDBJ databases">
        <title>Genome assembly of the deep-sea coral Lophelia pertusa.</title>
        <authorList>
            <person name="Herrera S."/>
            <person name="Cordes E."/>
        </authorList>
    </citation>
    <scope>NUCLEOTIDE SEQUENCE</scope>
    <source>
        <strain evidence="1">USNM1676648</strain>
        <tissue evidence="1">Polyp</tissue>
    </source>
</reference>
<evidence type="ECO:0000313" key="2">
    <source>
        <dbReference type="Proteomes" id="UP001163046"/>
    </source>
</evidence>
<gene>
    <name evidence="1" type="ORF">OS493_005492</name>
</gene>
<proteinExistence type="predicted"/>
<evidence type="ECO:0000313" key="1">
    <source>
        <dbReference type="EMBL" id="KAJ7365385.1"/>
    </source>
</evidence>
<comment type="caution">
    <text evidence="1">The sequence shown here is derived from an EMBL/GenBank/DDBJ whole genome shotgun (WGS) entry which is preliminary data.</text>
</comment>
<sequence>MDYFGVSSSSLSWLSNPSMAIMPPIFLARFHTRDGFVIFRGFFGGLSDVLRDLGDSGVKFDPVSHYKGTDQEVVNYGGTAPRARKHAPNKQEKLQQVIQRNPFQENFQEIHRAENHPVREPFGIIRHIANLDCFHRRVRRKHEAKEVAKKVCRITNCQVEQDETETAKEQSLSPDISCDL</sequence>
<keyword evidence="2" id="KW-1185">Reference proteome</keyword>
<dbReference type="EMBL" id="MU827303">
    <property type="protein sequence ID" value="KAJ7365385.1"/>
    <property type="molecule type" value="Genomic_DNA"/>
</dbReference>
<dbReference type="Proteomes" id="UP001163046">
    <property type="component" value="Unassembled WGS sequence"/>
</dbReference>
<accession>A0A9X0CMA5</accession>
<organism evidence="1 2">
    <name type="scientific">Desmophyllum pertusum</name>
    <dbReference type="NCBI Taxonomy" id="174260"/>
    <lineage>
        <taxon>Eukaryota</taxon>
        <taxon>Metazoa</taxon>
        <taxon>Cnidaria</taxon>
        <taxon>Anthozoa</taxon>
        <taxon>Hexacorallia</taxon>
        <taxon>Scleractinia</taxon>
        <taxon>Caryophylliina</taxon>
        <taxon>Caryophylliidae</taxon>
        <taxon>Desmophyllum</taxon>
    </lineage>
</organism>
<dbReference type="AlphaFoldDB" id="A0A9X0CMA5"/>
<name>A0A9X0CMA5_9CNID</name>
<protein>
    <submittedName>
        <fullName evidence="1">Uncharacterized protein</fullName>
    </submittedName>
</protein>